<dbReference type="VEuPathDB" id="FungiDB:MUCCIDRAFT_137196"/>
<evidence type="ECO:0000256" key="14">
    <source>
        <dbReference type="ARBA" id="ARBA00048934"/>
    </source>
</evidence>
<evidence type="ECO:0000313" key="19">
    <source>
        <dbReference type="Proteomes" id="UP000077051"/>
    </source>
</evidence>
<evidence type="ECO:0000256" key="7">
    <source>
        <dbReference type="ARBA" id="ARBA00023002"/>
    </source>
</evidence>
<evidence type="ECO:0000313" key="18">
    <source>
        <dbReference type="EMBL" id="OAD06365.1"/>
    </source>
</evidence>
<evidence type="ECO:0000256" key="5">
    <source>
        <dbReference type="ARBA" id="ARBA00022694"/>
    </source>
</evidence>
<gene>
    <name evidence="18" type="ORF">MUCCIDRAFT_137196</name>
</gene>
<comment type="catalytic activity">
    <reaction evidence="13">
        <text>a 5,6-dihydrouridine in mRNA + NAD(+) = a uridine in mRNA + NADH + H(+)</text>
        <dbReference type="Rhea" id="RHEA:69851"/>
        <dbReference type="Rhea" id="RHEA-COMP:14658"/>
        <dbReference type="Rhea" id="RHEA-COMP:17789"/>
        <dbReference type="ChEBI" id="CHEBI:15378"/>
        <dbReference type="ChEBI" id="CHEBI:57540"/>
        <dbReference type="ChEBI" id="CHEBI:57945"/>
        <dbReference type="ChEBI" id="CHEBI:65315"/>
        <dbReference type="ChEBI" id="CHEBI:74443"/>
    </reaction>
    <physiologicalReaction direction="right-to-left" evidence="13">
        <dbReference type="Rhea" id="RHEA:69853"/>
    </physiologicalReaction>
</comment>
<dbReference type="CDD" id="cd02801">
    <property type="entry name" value="DUS_like_FMN"/>
    <property type="match status" value="1"/>
</dbReference>
<name>A0A168NJQ7_MUCCL</name>
<evidence type="ECO:0000256" key="11">
    <source>
        <dbReference type="ARBA" id="ARBA00047287"/>
    </source>
</evidence>
<comment type="catalytic activity">
    <reaction evidence="15">
        <text>a 5,6-dihydrouridine in mRNA + NADP(+) = a uridine in mRNA + NADPH + H(+)</text>
        <dbReference type="Rhea" id="RHEA:69855"/>
        <dbReference type="Rhea" id="RHEA-COMP:14658"/>
        <dbReference type="Rhea" id="RHEA-COMP:17789"/>
        <dbReference type="ChEBI" id="CHEBI:15378"/>
        <dbReference type="ChEBI" id="CHEBI:57783"/>
        <dbReference type="ChEBI" id="CHEBI:58349"/>
        <dbReference type="ChEBI" id="CHEBI:65315"/>
        <dbReference type="ChEBI" id="CHEBI:74443"/>
    </reaction>
    <physiologicalReaction direction="right-to-left" evidence="15">
        <dbReference type="Rhea" id="RHEA:69857"/>
    </physiologicalReaction>
</comment>
<comment type="cofactor">
    <cofactor evidence="1">
        <name>FMN</name>
        <dbReference type="ChEBI" id="CHEBI:58210"/>
    </cofactor>
</comment>
<sequence>MTCARSLLNHARHYSTSTKLRGYEFYEKTLGSPKYIVGPMVEQSELAWRILCRRYNAHLCYTPMFHSKLFSDPIHGYKYQDDQWSTNAEDRPLIVQFCGNDPDTLLKAAKMVEHQCDAIDLNLGCPQYIAKKGRYGSFLQDDWDLIYKLISTLDKHLKVPVTAKIRVFPSETKTVDYAKMLIEAGAQLLTVHGRLREQKGHHTGLADWSKIKAVKQQCPQVPVIANGNILYYDDVQHCLDTTGADGVMSAENNLYNPTLFTATDMPPFTFDIVLEYLDICSTLAPTRPVIIKAHLFKLFHASLPVHTDLRDRLAVCNSADEMARITLELKERIQREVDPAKDIVDVNPETGIKTYAAWRCQPYFRQKPVVDHQQVSNDKRREKAIEALKRKKAMMLQSKQTIHGH</sequence>
<comment type="catalytic activity">
    <reaction evidence="16">
        <text>5,6-dihydrouridine(17) in tRNA + NADP(+) = uridine(17) in tRNA + NADPH + H(+)</text>
        <dbReference type="Rhea" id="RHEA:53368"/>
        <dbReference type="Rhea" id="RHEA-COMP:13541"/>
        <dbReference type="Rhea" id="RHEA-COMP:13542"/>
        <dbReference type="ChEBI" id="CHEBI:15378"/>
        <dbReference type="ChEBI" id="CHEBI:57783"/>
        <dbReference type="ChEBI" id="CHEBI:58349"/>
        <dbReference type="ChEBI" id="CHEBI:65315"/>
        <dbReference type="ChEBI" id="CHEBI:74443"/>
        <dbReference type="EC" id="1.3.1.88"/>
    </reaction>
    <physiologicalReaction direction="right-to-left" evidence="16">
        <dbReference type="Rhea" id="RHEA:53370"/>
    </physiologicalReaction>
</comment>
<evidence type="ECO:0000256" key="3">
    <source>
        <dbReference type="ARBA" id="ARBA00022643"/>
    </source>
</evidence>
<keyword evidence="19" id="KW-1185">Reference proteome</keyword>
<feature type="domain" description="DUS-like FMN-binding" evidence="17">
    <location>
        <begin position="37"/>
        <end position="262"/>
    </location>
</feature>
<dbReference type="SUPFAM" id="SSF51395">
    <property type="entry name" value="FMN-linked oxidoreductases"/>
    <property type="match status" value="1"/>
</dbReference>
<dbReference type="InterPro" id="IPR018517">
    <property type="entry name" value="tRNA_hU_synthase_CS"/>
</dbReference>
<dbReference type="EMBL" id="AMYB01000002">
    <property type="protein sequence ID" value="OAD06365.1"/>
    <property type="molecule type" value="Genomic_DNA"/>
</dbReference>
<dbReference type="GO" id="GO:0017150">
    <property type="term" value="F:tRNA dihydrouridine synthase activity"/>
    <property type="evidence" value="ECO:0007669"/>
    <property type="project" value="InterPro"/>
</dbReference>
<comment type="catalytic activity">
    <reaction evidence="11">
        <text>5,6-dihydrouridine(17) in tRNA + NAD(+) = uridine(17) in tRNA + NADH + H(+)</text>
        <dbReference type="Rhea" id="RHEA:53372"/>
        <dbReference type="Rhea" id="RHEA-COMP:13541"/>
        <dbReference type="Rhea" id="RHEA-COMP:13542"/>
        <dbReference type="ChEBI" id="CHEBI:15378"/>
        <dbReference type="ChEBI" id="CHEBI:57540"/>
        <dbReference type="ChEBI" id="CHEBI:57945"/>
        <dbReference type="ChEBI" id="CHEBI:65315"/>
        <dbReference type="ChEBI" id="CHEBI:74443"/>
        <dbReference type="EC" id="1.3.1.88"/>
    </reaction>
    <physiologicalReaction direction="right-to-left" evidence="11">
        <dbReference type="Rhea" id="RHEA:53374"/>
    </physiologicalReaction>
</comment>
<dbReference type="PANTHER" id="PTHR11082:SF5">
    <property type="entry name" value="TRNA-DIHYDROURIDINE(16_17) SYNTHASE [NAD(P)(+)]-LIKE"/>
    <property type="match status" value="1"/>
</dbReference>
<evidence type="ECO:0000256" key="4">
    <source>
        <dbReference type="ARBA" id="ARBA00022664"/>
    </source>
</evidence>
<keyword evidence="8" id="KW-0520">NAD</keyword>
<dbReference type="GO" id="GO:0006397">
    <property type="term" value="P:mRNA processing"/>
    <property type="evidence" value="ECO:0007669"/>
    <property type="project" value="UniProtKB-KW"/>
</dbReference>
<evidence type="ECO:0000256" key="9">
    <source>
        <dbReference type="ARBA" id="ARBA00038313"/>
    </source>
</evidence>
<keyword evidence="5" id="KW-0819">tRNA processing</keyword>
<dbReference type="Pfam" id="PF01207">
    <property type="entry name" value="Dus"/>
    <property type="match status" value="1"/>
</dbReference>
<evidence type="ECO:0000256" key="13">
    <source>
        <dbReference type="ARBA" id="ARBA00048342"/>
    </source>
</evidence>
<dbReference type="PANTHER" id="PTHR11082">
    <property type="entry name" value="TRNA-DIHYDROURIDINE SYNTHASE"/>
    <property type="match status" value="1"/>
</dbReference>
<comment type="catalytic activity">
    <reaction evidence="14">
        <text>5,6-dihydrouridine(16) in tRNA + NAD(+) = uridine(16) in tRNA + NADH + H(+)</text>
        <dbReference type="Rhea" id="RHEA:53380"/>
        <dbReference type="Rhea" id="RHEA-COMP:13543"/>
        <dbReference type="Rhea" id="RHEA-COMP:13544"/>
        <dbReference type="ChEBI" id="CHEBI:15378"/>
        <dbReference type="ChEBI" id="CHEBI:57540"/>
        <dbReference type="ChEBI" id="CHEBI:57945"/>
        <dbReference type="ChEBI" id="CHEBI:65315"/>
        <dbReference type="ChEBI" id="CHEBI:74443"/>
        <dbReference type="EC" id="1.3.1.88"/>
    </reaction>
    <physiologicalReaction direction="right-to-left" evidence="14">
        <dbReference type="Rhea" id="RHEA:53382"/>
    </physiologicalReaction>
</comment>
<dbReference type="STRING" id="747725.A0A168NJQ7"/>
<keyword evidence="7" id="KW-0560">Oxidoreductase</keyword>
<evidence type="ECO:0000256" key="10">
    <source>
        <dbReference type="ARBA" id="ARBA00038890"/>
    </source>
</evidence>
<evidence type="ECO:0000256" key="2">
    <source>
        <dbReference type="ARBA" id="ARBA00022630"/>
    </source>
</evidence>
<evidence type="ECO:0000256" key="16">
    <source>
        <dbReference type="ARBA" id="ARBA00049467"/>
    </source>
</evidence>
<evidence type="ECO:0000256" key="6">
    <source>
        <dbReference type="ARBA" id="ARBA00022857"/>
    </source>
</evidence>
<dbReference type="Gene3D" id="3.20.20.70">
    <property type="entry name" value="Aldolase class I"/>
    <property type="match status" value="1"/>
</dbReference>
<comment type="similarity">
    <text evidence="9">Belongs to the Dus family. Dus1 subfamily.</text>
</comment>
<evidence type="ECO:0000259" key="17">
    <source>
        <dbReference type="Pfam" id="PF01207"/>
    </source>
</evidence>
<proteinExistence type="inferred from homology"/>
<protein>
    <recommendedName>
        <fullName evidence="10">tRNA-dihydrouridine(16/17) synthase [NAD(P)(+)]</fullName>
        <ecNumber evidence="10">1.3.1.88</ecNumber>
    </recommendedName>
</protein>
<dbReference type="PROSITE" id="PS01136">
    <property type="entry name" value="UPF0034"/>
    <property type="match status" value="1"/>
</dbReference>
<dbReference type="AlphaFoldDB" id="A0A168NJQ7"/>
<dbReference type="InterPro" id="IPR035587">
    <property type="entry name" value="DUS-like_FMN-bd"/>
</dbReference>
<comment type="caution">
    <text evidence="18">The sequence shown here is derived from an EMBL/GenBank/DDBJ whole genome shotgun (WGS) entry which is preliminary data.</text>
</comment>
<reference evidence="18 19" key="1">
    <citation type="submission" date="2015-06" db="EMBL/GenBank/DDBJ databases">
        <title>Expansion of signal transduction pathways in fungi by whole-genome duplication.</title>
        <authorList>
            <consortium name="DOE Joint Genome Institute"/>
            <person name="Corrochano L.M."/>
            <person name="Kuo A."/>
            <person name="Marcet-Houben M."/>
            <person name="Polaino S."/>
            <person name="Salamov A."/>
            <person name="Villalobos J.M."/>
            <person name="Alvarez M.I."/>
            <person name="Avalos J."/>
            <person name="Benito E.P."/>
            <person name="Benoit I."/>
            <person name="Burger G."/>
            <person name="Camino L.P."/>
            <person name="Canovas D."/>
            <person name="Cerda-Olmedo E."/>
            <person name="Cheng J.-F."/>
            <person name="Dominguez A."/>
            <person name="Elias M."/>
            <person name="Eslava A.P."/>
            <person name="Glaser F."/>
            <person name="Grimwood J."/>
            <person name="Gutierrez G."/>
            <person name="Heitman J."/>
            <person name="Henrissat B."/>
            <person name="Iturriaga E.A."/>
            <person name="Lang B.F."/>
            <person name="Lavin J.L."/>
            <person name="Lee S."/>
            <person name="Li W."/>
            <person name="Lindquist E."/>
            <person name="Lopez-Garcia S."/>
            <person name="Luque E.M."/>
            <person name="Marcos A.T."/>
            <person name="Martin J."/>
            <person name="Mccluskey K."/>
            <person name="Medina H.R."/>
            <person name="Miralles-Duran A."/>
            <person name="Miyazaki A."/>
            <person name="Munoz-Torres E."/>
            <person name="Oguiza J.A."/>
            <person name="Ohm R."/>
            <person name="Olmedo M."/>
            <person name="Orejas M."/>
            <person name="Ortiz-Castellanos L."/>
            <person name="Pisabarro A.G."/>
            <person name="Rodriguez-Romero J."/>
            <person name="Ruiz-Herrera J."/>
            <person name="Ruiz-Vazquez R."/>
            <person name="Sanz C."/>
            <person name="Schackwitz W."/>
            <person name="Schmutz J."/>
            <person name="Shahriari M."/>
            <person name="Shelest E."/>
            <person name="Silva-Franco F."/>
            <person name="Soanes D."/>
            <person name="Syed K."/>
            <person name="Tagua V.G."/>
            <person name="Talbot N.J."/>
            <person name="Thon M."/>
            <person name="De Vries R.P."/>
            <person name="Wiebenga A."/>
            <person name="Yadav J.S."/>
            <person name="Braun E.L."/>
            <person name="Baker S."/>
            <person name="Garre V."/>
            <person name="Horwitz B."/>
            <person name="Torres-Martinez S."/>
            <person name="Idnurm A."/>
            <person name="Herrera-Estrella A."/>
            <person name="Gabaldon T."/>
            <person name="Grigoriev I.V."/>
        </authorList>
    </citation>
    <scope>NUCLEOTIDE SEQUENCE [LARGE SCALE GENOMIC DNA]</scope>
    <source>
        <strain evidence="18 19">CBS 277.49</strain>
    </source>
</reference>
<dbReference type="GO" id="GO:0050660">
    <property type="term" value="F:flavin adenine dinucleotide binding"/>
    <property type="evidence" value="ECO:0007669"/>
    <property type="project" value="InterPro"/>
</dbReference>
<evidence type="ECO:0000256" key="12">
    <source>
        <dbReference type="ARBA" id="ARBA00047652"/>
    </source>
</evidence>
<keyword evidence="2" id="KW-0285">Flavoprotein</keyword>
<keyword evidence="4" id="KW-0507">mRNA processing</keyword>
<comment type="catalytic activity">
    <reaction evidence="12">
        <text>5,6-dihydrouridine(16) in tRNA + NADP(+) = uridine(16) in tRNA + NADPH + H(+)</text>
        <dbReference type="Rhea" id="RHEA:53376"/>
        <dbReference type="Rhea" id="RHEA-COMP:13543"/>
        <dbReference type="Rhea" id="RHEA-COMP:13544"/>
        <dbReference type="ChEBI" id="CHEBI:15378"/>
        <dbReference type="ChEBI" id="CHEBI:57783"/>
        <dbReference type="ChEBI" id="CHEBI:58349"/>
        <dbReference type="ChEBI" id="CHEBI:65315"/>
        <dbReference type="ChEBI" id="CHEBI:74443"/>
        <dbReference type="EC" id="1.3.1.88"/>
    </reaction>
    <physiologicalReaction direction="right-to-left" evidence="12">
        <dbReference type="Rhea" id="RHEA:53378"/>
    </physiologicalReaction>
</comment>
<dbReference type="Proteomes" id="UP000077051">
    <property type="component" value="Unassembled WGS sequence"/>
</dbReference>
<evidence type="ECO:0000256" key="8">
    <source>
        <dbReference type="ARBA" id="ARBA00023027"/>
    </source>
</evidence>
<dbReference type="OrthoDB" id="272303at2759"/>
<evidence type="ECO:0000256" key="15">
    <source>
        <dbReference type="ARBA" id="ARBA00049447"/>
    </source>
</evidence>
<keyword evidence="6" id="KW-0521">NADP</keyword>
<accession>A0A168NJQ7</accession>
<dbReference type="InterPro" id="IPR013785">
    <property type="entry name" value="Aldolase_TIM"/>
</dbReference>
<keyword evidence="3" id="KW-0288">FMN</keyword>
<organism evidence="18 19">
    <name type="scientific">Mucor lusitanicus CBS 277.49</name>
    <dbReference type="NCBI Taxonomy" id="747725"/>
    <lineage>
        <taxon>Eukaryota</taxon>
        <taxon>Fungi</taxon>
        <taxon>Fungi incertae sedis</taxon>
        <taxon>Mucoromycota</taxon>
        <taxon>Mucoromycotina</taxon>
        <taxon>Mucoromycetes</taxon>
        <taxon>Mucorales</taxon>
        <taxon>Mucorineae</taxon>
        <taxon>Mucoraceae</taxon>
        <taxon>Mucor</taxon>
    </lineage>
</organism>
<evidence type="ECO:0000256" key="1">
    <source>
        <dbReference type="ARBA" id="ARBA00001917"/>
    </source>
</evidence>
<dbReference type="EC" id="1.3.1.88" evidence="10"/>